<gene>
    <name evidence="1" type="ORF">MFLO_07182</name>
</gene>
<comment type="caution">
    <text evidence="1">The sequence shown here is derived from an EMBL/GenBank/DDBJ whole genome shotgun (WGS) entry which is preliminary data.</text>
</comment>
<dbReference type="EMBL" id="AODF01000012">
    <property type="protein sequence ID" value="EUJ32307.1"/>
    <property type="molecule type" value="Genomic_DNA"/>
</dbReference>
<name>A0ABP3B0Q6_9LIST</name>
<keyword evidence="2" id="KW-1185">Reference proteome</keyword>
<evidence type="ECO:0000313" key="1">
    <source>
        <dbReference type="EMBL" id="EUJ32307.1"/>
    </source>
</evidence>
<dbReference type="RefSeq" id="WP_036097126.1">
    <property type="nucleotide sequence ID" value="NZ_AODF01000012.1"/>
</dbReference>
<proteinExistence type="predicted"/>
<protein>
    <submittedName>
        <fullName evidence="1">Uncharacterized protein</fullName>
    </submittedName>
</protein>
<dbReference type="Proteomes" id="UP000019249">
    <property type="component" value="Unassembled WGS sequence"/>
</dbReference>
<accession>A0ABP3B0Q6</accession>
<evidence type="ECO:0000313" key="2">
    <source>
        <dbReference type="Proteomes" id="UP000019249"/>
    </source>
</evidence>
<organism evidence="1 2">
    <name type="scientific">Listeria floridensis FSL S10-1187</name>
    <dbReference type="NCBI Taxonomy" id="1265817"/>
    <lineage>
        <taxon>Bacteria</taxon>
        <taxon>Bacillati</taxon>
        <taxon>Bacillota</taxon>
        <taxon>Bacilli</taxon>
        <taxon>Bacillales</taxon>
        <taxon>Listeriaceae</taxon>
        <taxon>Listeria</taxon>
    </lineage>
</organism>
<sequence length="170" mass="20463">MLYWVKICFGENEREQYVVADEIELFLIFLLHGKVVTDEALITDYRQTFEDRYLLYKQGIESKESSDFSDTYKKMLTCKDPRYTTYQNLYFPLKFHIVLENYRSFKEQIFNFELNASEAVDVLGYMLTIHTFHNNEEVSISQINMEEIFCGHSIEFQNRLPERSHFNQQE</sequence>
<reference evidence="1 2" key="1">
    <citation type="journal article" date="2014" name="Int. J. Syst. Evol. Microbiol.">
        <title>Listeria floridensis sp. nov., Listeria aquatica sp. nov., Listeria cornellensis sp. nov., Listeria riparia sp. nov. and Listeria grandensis sp. nov., from agricultural and natural environments.</title>
        <authorList>
            <person name="den Bakker H.C."/>
            <person name="Warchocki S."/>
            <person name="Wright E.M."/>
            <person name="Allred A.F."/>
            <person name="Ahlstrom C."/>
            <person name="Manuel C.S."/>
            <person name="Stasiewicz M.J."/>
            <person name="Burrell A."/>
            <person name="Roof S."/>
            <person name="Strawn L."/>
            <person name="Fortes E.D."/>
            <person name="Nightingale K.K."/>
            <person name="Kephart D."/>
            <person name="Wiedmann M."/>
        </authorList>
    </citation>
    <scope>NUCLEOTIDE SEQUENCE [LARGE SCALE GENOMIC DNA]</scope>
    <source>
        <strain evidence="1 2">FSL S10-1187</strain>
    </source>
</reference>